<evidence type="ECO:0000313" key="9">
    <source>
        <dbReference type="EMBL" id="AKA76261.1"/>
    </source>
</evidence>
<evidence type="ECO:0000259" key="6">
    <source>
        <dbReference type="Pfam" id="PF17805"/>
    </source>
</evidence>
<dbReference type="Proteomes" id="UP000275843">
    <property type="component" value="Chromosome"/>
</dbReference>
<evidence type="ECO:0000313" key="18">
    <source>
        <dbReference type="EMBL" id="QPG50552.1"/>
    </source>
</evidence>
<dbReference type="Proteomes" id="UP000282269">
    <property type="component" value="Chromosome"/>
</dbReference>
<dbReference type="EMBL" id="CP011056">
    <property type="protein sequence ID" value="AKA76261.1"/>
    <property type="molecule type" value="Genomic_DNA"/>
</dbReference>
<dbReference type="Proteomes" id="UP000033085">
    <property type="component" value="Chromosome"/>
</dbReference>
<evidence type="ECO:0000313" key="29">
    <source>
        <dbReference type="Proteomes" id="UP000278715"/>
    </source>
</evidence>
<evidence type="ECO:0000313" key="17">
    <source>
        <dbReference type="EMBL" id="AZF83748.1"/>
    </source>
</evidence>
<evidence type="ECO:0000256" key="5">
    <source>
        <dbReference type="ARBA" id="ARBA00048470"/>
    </source>
</evidence>
<dbReference type="AlphaFoldDB" id="A0A0E3MIN6"/>
<dbReference type="Proteomes" id="UP000033106">
    <property type="component" value="Chromosome"/>
</dbReference>
<dbReference type="Pfam" id="PF22451">
    <property type="entry name" value="NirdL-like_HTH"/>
    <property type="match status" value="2"/>
</dbReference>
<dbReference type="KEGG" id="ssol:SULB_1263"/>
<dbReference type="OMA" id="PYNFFAM"/>
<evidence type="ECO:0000313" key="22">
    <source>
        <dbReference type="Proteomes" id="UP000033106"/>
    </source>
</evidence>
<dbReference type="PANTHER" id="PTHR43413:SF1">
    <property type="entry name" value="SIROHEME DECARBOXYLASE NIRL SUBUNIT"/>
    <property type="match status" value="1"/>
</dbReference>
<dbReference type="Gene3D" id="1.10.10.10">
    <property type="entry name" value="Winged helix-like DNA-binding domain superfamily/Winged helix DNA-binding domain"/>
    <property type="match status" value="1"/>
</dbReference>
<dbReference type="EMBL" id="CP033240">
    <property type="protein sequence ID" value="AZF81109.1"/>
    <property type="molecule type" value="Genomic_DNA"/>
</dbReference>
<dbReference type="Proteomes" id="UP000269431">
    <property type="component" value="Chromosome"/>
</dbReference>
<dbReference type="InterPro" id="IPR036390">
    <property type="entry name" value="WH_DNA-bd_sf"/>
</dbReference>
<evidence type="ECO:0000256" key="1">
    <source>
        <dbReference type="ARBA" id="ARBA00023239"/>
    </source>
</evidence>
<evidence type="ECO:0000256" key="4">
    <source>
        <dbReference type="ARBA" id="ARBA00023471"/>
    </source>
</evidence>
<evidence type="ECO:0000256" key="2">
    <source>
        <dbReference type="ARBA" id="ARBA00023444"/>
    </source>
</evidence>
<dbReference type="Proteomes" id="UP000273443">
    <property type="component" value="Chromosome"/>
</dbReference>
<dbReference type="GeneID" id="1455395"/>
<evidence type="ECO:0000313" key="28">
    <source>
        <dbReference type="Proteomes" id="UP000275843"/>
    </source>
</evidence>
<protein>
    <recommendedName>
        <fullName evidence="4">siroheme decarboxylase</fullName>
        <ecNumber evidence="4">4.1.1.111</ecNumber>
    </recommendedName>
</protein>
<dbReference type="KEGG" id="ssoa:SULA_1262"/>
<dbReference type="EMBL" id="CP033241">
    <property type="protein sequence ID" value="AZF83748.1"/>
    <property type="molecule type" value="Genomic_DNA"/>
</dbReference>
<dbReference type="GeneID" id="44129215"/>
<proteinExistence type="inferred from homology"/>
<dbReference type="OrthoDB" id="145939at2157"/>
<dbReference type="EMBL" id="CP050869">
    <property type="protein sequence ID" value="QPG50552.1"/>
    <property type="molecule type" value="Genomic_DNA"/>
</dbReference>
<evidence type="ECO:0000313" key="12">
    <source>
        <dbReference type="EMBL" id="AZF70651.1"/>
    </source>
</evidence>
<dbReference type="Gene3D" id="3.30.70.3460">
    <property type="match status" value="2"/>
</dbReference>
<dbReference type="EMBL" id="CP033237">
    <property type="protein sequence ID" value="AZF73271.1"/>
    <property type="molecule type" value="Genomic_DNA"/>
</dbReference>
<organism evidence="10 22">
    <name type="scientific">Saccharolobus solfataricus</name>
    <name type="common">Sulfolobus solfataricus</name>
    <dbReference type="NCBI Taxonomy" id="2287"/>
    <lineage>
        <taxon>Archaea</taxon>
        <taxon>Thermoproteota</taxon>
        <taxon>Thermoprotei</taxon>
        <taxon>Sulfolobales</taxon>
        <taxon>Sulfolobaceae</taxon>
        <taxon>Saccharolobus</taxon>
    </lineage>
</organism>
<reference evidence="23" key="2">
    <citation type="submission" date="2016-04" db="EMBL/GenBank/DDBJ databases">
        <authorList>
            <person name="Shah S.A."/>
            <person name="Garrett R.A."/>
        </authorList>
    </citation>
    <scope>NUCLEOTIDE SEQUENCE [LARGE SCALE GENOMIC DNA]</scope>
    <source>
        <strain evidence="23">ATCC 35091 / DSM 1616 / JCM 8930 / NBRC 15331 / P1</strain>
    </source>
</reference>
<evidence type="ECO:0000313" key="26">
    <source>
        <dbReference type="Proteomes" id="UP000273194"/>
    </source>
</evidence>
<dbReference type="EMBL" id="LT549890">
    <property type="protein sequence ID" value="SAI83784.1"/>
    <property type="molecule type" value="Genomic_DNA"/>
</dbReference>
<evidence type="ECO:0000313" key="24">
    <source>
        <dbReference type="Proteomes" id="UP000267993"/>
    </source>
</evidence>
<evidence type="ECO:0000313" key="25">
    <source>
        <dbReference type="Proteomes" id="UP000269431"/>
    </source>
</evidence>
<evidence type="ECO:0000313" key="20">
    <source>
        <dbReference type="Proteomes" id="UP000033057"/>
    </source>
</evidence>
<feature type="domain" description="Siroheme decarboxylase NirL-like HTH" evidence="7">
    <location>
        <begin position="182"/>
        <end position="226"/>
    </location>
</feature>
<reference evidence="18 31" key="6">
    <citation type="journal article" date="2020" name="Nat. Commun.">
        <title>The structures of two archaeal type IV pili illuminate evolutionary relationships.</title>
        <authorList>
            <person name="Wang F."/>
            <person name="Baquero D.P."/>
            <person name="Su Z."/>
            <person name="Beltran L.C."/>
            <person name="Prangishvili D."/>
            <person name="Krupovic M."/>
            <person name="Egelman E.H."/>
        </authorList>
    </citation>
    <scope>NUCLEOTIDE SEQUENCE [LARGE SCALE GENOMIC DNA]</scope>
    <source>
        <strain evidence="18 31">POZ149</strain>
    </source>
</reference>
<evidence type="ECO:0000259" key="7">
    <source>
        <dbReference type="Pfam" id="PF22451"/>
    </source>
</evidence>
<dbReference type="Proteomes" id="UP000033057">
    <property type="component" value="Chromosome"/>
</dbReference>
<comment type="similarity">
    <text evidence="3">Belongs to the Ahb/Nir family.</text>
</comment>
<dbReference type="PANTHER" id="PTHR43413">
    <property type="entry name" value="TRANSCRIPTIONAL REGULATOR, ASNC FAMILY"/>
    <property type="match status" value="1"/>
</dbReference>
<evidence type="ECO:0000313" key="16">
    <source>
        <dbReference type="EMBL" id="AZF81109.1"/>
    </source>
</evidence>
<dbReference type="EC" id="4.1.1.111" evidence="4"/>
<evidence type="ECO:0000313" key="8">
    <source>
        <dbReference type="EMBL" id="AKA73563.1"/>
    </source>
</evidence>
<accession>A0A0E3MIN6</accession>
<reference evidence="19" key="3">
    <citation type="submission" date="2016-04" db="EMBL/GenBank/DDBJ databases">
        <authorList>
            <person name="Evans L.H."/>
            <person name="Alamgir A."/>
            <person name="Owens N."/>
            <person name="Weber N.D."/>
            <person name="Virtaneva K."/>
            <person name="Barbian K."/>
            <person name="Babar A."/>
            <person name="Rosenke K."/>
        </authorList>
    </citation>
    <scope>NUCLEOTIDE SEQUENCE</scope>
    <source>
        <strain evidence="19">P1</strain>
    </source>
</reference>
<dbReference type="InterPro" id="IPR036388">
    <property type="entry name" value="WH-like_DNA-bd_sf"/>
</dbReference>
<evidence type="ECO:0000256" key="3">
    <source>
        <dbReference type="ARBA" id="ARBA00023457"/>
    </source>
</evidence>
<dbReference type="EMBL" id="CP011055">
    <property type="protein sequence ID" value="AKA73563.1"/>
    <property type="molecule type" value="Genomic_DNA"/>
</dbReference>
<dbReference type="SMR" id="A0A0E3MIN6"/>
<dbReference type="KEGG" id="ssof:SULC_1261"/>
<dbReference type="EMBL" id="CP033235">
    <property type="protein sequence ID" value="AZF68031.1"/>
    <property type="molecule type" value="Genomic_DNA"/>
</dbReference>
<dbReference type="Proteomes" id="UP000267993">
    <property type="component" value="Chromosome"/>
</dbReference>
<feature type="domain" description="Siroheme decarboxylase AsnC-like ligand binding" evidence="6">
    <location>
        <begin position="68"/>
        <end position="147"/>
    </location>
</feature>
<comment type="pathway">
    <text evidence="2">Porphyrin-containing compound metabolism.</text>
</comment>
<dbReference type="EMBL" id="CP033239">
    <property type="protein sequence ID" value="AZF78505.1"/>
    <property type="molecule type" value="Genomic_DNA"/>
</dbReference>
<reference evidence="20 21" key="1">
    <citation type="journal article" date="2015" name="Genome Announc.">
        <title>Complete Genome Sequence of Sulfolobus solfataricus Strain 98/2 and Evolved Derivatives.</title>
        <authorList>
            <person name="McCarthy S."/>
            <person name="Gradnigo J."/>
            <person name="Johnson T."/>
            <person name="Payne S."/>
            <person name="Lipzen A."/>
            <person name="Martin J."/>
            <person name="Schackwitz W."/>
            <person name="Moriyama E."/>
            <person name="Blum P."/>
        </authorList>
    </citation>
    <scope>NUCLEOTIDE SEQUENCE [LARGE SCALE GENOMIC DNA]</scope>
    <source>
        <strain evidence="20">98/2 SULC</strain>
        <strain evidence="8">SARC-B</strain>
        <strain evidence="9">SARC-C</strain>
        <strain evidence="10 22">SULA</strain>
        <strain evidence="21">SULB</strain>
    </source>
</reference>
<sequence length="327" mass="37728">MNLVEISDIDKEILMKLEYEFPFDPQPFNIISDGLKISEEELLNRVKKLLEDGIIKRIGMYVSFRAKGMDGALIAARIPQDKIEKFRKIALGIRELTHNYVRDHPKFNIWFVLKANDRDTLNENVKELLSHVESNDYVILYSKKTLKLSVKYDVIRGVSWSPNNTIRSLSKVPTAEELGINKQLLTELSYPLKISQRPFKEIAEKYKMKEDELVELIKELYDKNVIKDYGATLNGEKIGIVENGMVLLDTSNVEQACEKLALNIPEATHVVLRESNDENWKYLCYSMIHASKKETIRNVAKEISKETNSRSYMILFSLENLKPGIVI</sequence>
<feature type="domain" description="Siroheme decarboxylase AsnC-like ligand binding" evidence="6">
    <location>
        <begin position="237"/>
        <end position="322"/>
    </location>
</feature>
<evidence type="ECO:0000313" key="10">
    <source>
        <dbReference type="EMBL" id="AKA78953.1"/>
    </source>
</evidence>
<evidence type="ECO:0000313" key="15">
    <source>
        <dbReference type="EMBL" id="AZF78505.1"/>
    </source>
</evidence>
<evidence type="ECO:0000313" key="30">
    <source>
        <dbReference type="Proteomes" id="UP000282269"/>
    </source>
</evidence>
<dbReference type="InterPro" id="IPR050684">
    <property type="entry name" value="HTH-Siroheme_Decarb"/>
</dbReference>
<comment type="catalytic activity">
    <reaction evidence="5">
        <text>siroheme + 2 H(+) = 12,18-didecarboxysiroheme + 2 CO2</text>
        <dbReference type="Rhea" id="RHEA:19093"/>
        <dbReference type="ChEBI" id="CHEBI:15378"/>
        <dbReference type="ChEBI" id="CHEBI:16526"/>
        <dbReference type="ChEBI" id="CHEBI:60052"/>
        <dbReference type="ChEBI" id="CHEBI:140497"/>
        <dbReference type="EC" id="4.1.1.111"/>
    </reaction>
</comment>
<dbReference type="Proteomes" id="UP000076770">
    <property type="component" value="Chromosome i"/>
</dbReference>
<dbReference type="RefSeq" id="WP_009990502.1">
    <property type="nucleotide sequence ID" value="NZ_CP011055.2"/>
</dbReference>
<dbReference type="PATRIC" id="fig|2287.6.peg.1316"/>
<dbReference type="InterPro" id="IPR040523">
    <property type="entry name" value="AsnC_trans_reg2"/>
</dbReference>
<name>A0A0E3MIN6_SACSO</name>
<evidence type="ECO:0000313" key="23">
    <source>
        <dbReference type="Proteomes" id="UP000076770"/>
    </source>
</evidence>
<evidence type="ECO:0000313" key="31">
    <source>
        <dbReference type="Proteomes" id="UP000594632"/>
    </source>
</evidence>
<dbReference type="Proteomes" id="UP000273194">
    <property type="component" value="Chromosome"/>
</dbReference>
<dbReference type="GO" id="GO:0016829">
    <property type="term" value="F:lyase activity"/>
    <property type="evidence" value="ECO:0007669"/>
    <property type="project" value="UniProtKB-KW"/>
</dbReference>
<reference evidence="24 25" key="4">
    <citation type="journal article" date="2018" name="Proc. Natl. Acad. Sci. U.S.A.">
        <title>Nonmutational mechanism of inheritance in the Archaeon Sulfolobus solfataricus.</title>
        <authorList>
            <person name="Payne S."/>
            <person name="McCarthy S."/>
            <person name="Johnson T."/>
            <person name="North E."/>
            <person name="Blum P."/>
        </authorList>
    </citation>
    <scope>NUCLEOTIDE SEQUENCE [LARGE SCALE GENOMIC DNA]</scope>
    <source>
        <strain evidence="12 24">SARC-H</strain>
        <strain evidence="13 28">SARC-I</strain>
        <strain evidence="15 29">SARC-N</strain>
        <strain evidence="16 30">SARC-O</strain>
        <strain evidence="17 25">SUL120</strain>
        <strain evidence="11 26">SULG</strain>
        <strain evidence="14 27">SULM</strain>
    </source>
</reference>
<gene>
    <name evidence="18" type="ORF">HFC64_12720</name>
    <name evidence="19" type="ORF">SSOP1_0230</name>
    <name evidence="10" type="ORF">SULA_1262</name>
    <name evidence="8" type="ORF">SULB_1263</name>
    <name evidence="9" type="ORF">SULC_1261</name>
    <name evidence="11" type="ORF">SULG_06245</name>
    <name evidence="12" type="ORF">SULH_06245</name>
    <name evidence="13" type="ORF">SULI_06245</name>
    <name evidence="14" type="ORF">SULM_06245</name>
    <name evidence="15" type="ORF">SULN_06245</name>
    <name evidence="16" type="ORF">SULO_06255</name>
    <name evidence="17" type="ORF">SULZ_06490</name>
</gene>
<dbReference type="Proteomes" id="UP000594632">
    <property type="component" value="Chromosome"/>
</dbReference>
<keyword evidence="1" id="KW-0456">Lyase</keyword>
<dbReference type="Proteomes" id="UP000278715">
    <property type="component" value="Chromosome"/>
</dbReference>
<evidence type="ECO:0000313" key="13">
    <source>
        <dbReference type="EMBL" id="AZF73271.1"/>
    </source>
</evidence>
<dbReference type="InterPro" id="IPR053953">
    <property type="entry name" value="NirdL-like_HTH"/>
</dbReference>
<dbReference type="EMBL" id="CP033238">
    <property type="protein sequence ID" value="AZF75896.1"/>
    <property type="molecule type" value="Genomic_DNA"/>
</dbReference>
<dbReference type="EMBL" id="CP011057">
    <property type="protein sequence ID" value="AKA78953.1"/>
    <property type="molecule type" value="Genomic_DNA"/>
</dbReference>
<dbReference type="Pfam" id="PF17805">
    <property type="entry name" value="AsnC_trans_reg2"/>
    <property type="match status" value="2"/>
</dbReference>
<evidence type="ECO:0000313" key="14">
    <source>
        <dbReference type="EMBL" id="AZF75896.1"/>
    </source>
</evidence>
<evidence type="ECO:0000313" key="19">
    <source>
        <dbReference type="EMBL" id="SAI83784.1"/>
    </source>
</evidence>
<evidence type="ECO:0000313" key="21">
    <source>
        <dbReference type="Proteomes" id="UP000033085"/>
    </source>
</evidence>
<dbReference type="EMBL" id="CP033236">
    <property type="protein sequence ID" value="AZF70651.1"/>
    <property type="molecule type" value="Genomic_DNA"/>
</dbReference>
<dbReference type="SUPFAM" id="SSF46785">
    <property type="entry name" value="Winged helix' DNA-binding domain"/>
    <property type="match status" value="2"/>
</dbReference>
<feature type="domain" description="Siroheme decarboxylase NirL-like HTH" evidence="7">
    <location>
        <begin position="10"/>
        <end position="55"/>
    </location>
</feature>
<reference evidence="10" key="5">
    <citation type="submission" date="2018-10" db="EMBL/GenBank/DDBJ databases">
        <authorList>
            <person name="McCarthy S."/>
            <person name="Gradnigo J."/>
            <person name="Johnson T."/>
            <person name="Payne S."/>
            <person name="Lipzen A."/>
            <person name="Schackwitz W."/>
            <person name="Martin J."/>
            <person name="Moriyama E."/>
            <person name="Blum P."/>
        </authorList>
    </citation>
    <scope>NUCLEOTIDE SEQUENCE</scope>
    <source>
        <strain evidence="8">SARC-B</strain>
        <strain evidence="9">SARC-C</strain>
        <strain evidence="10">SULA</strain>
    </source>
</reference>
<evidence type="ECO:0000313" key="27">
    <source>
        <dbReference type="Proteomes" id="UP000273443"/>
    </source>
</evidence>
<evidence type="ECO:0000313" key="11">
    <source>
        <dbReference type="EMBL" id="AZF68031.1"/>
    </source>
</evidence>